<dbReference type="Pfam" id="PF10239">
    <property type="entry name" value="DUF2465"/>
    <property type="match status" value="1"/>
</dbReference>
<name>A0A090MWQ1_STRRB</name>
<dbReference type="InterPro" id="IPR018797">
    <property type="entry name" value="FAM98"/>
</dbReference>
<dbReference type="EMBL" id="LN609528">
    <property type="protein sequence ID" value="CEF64074.1"/>
    <property type="molecule type" value="Genomic_DNA"/>
</dbReference>
<comment type="similarity">
    <text evidence="1">Belongs to the FAM98 family.</text>
</comment>
<dbReference type="AlphaFoldDB" id="A0A090MWQ1"/>
<dbReference type="GO" id="GO:0072669">
    <property type="term" value="C:tRNA-splicing ligase complex"/>
    <property type="evidence" value="ECO:0007669"/>
    <property type="project" value="TreeGrafter"/>
</dbReference>
<dbReference type="PANTHER" id="PTHR31353">
    <property type="entry name" value="FAM98"/>
    <property type="match status" value="1"/>
</dbReference>
<evidence type="ECO:0000256" key="1">
    <source>
        <dbReference type="ARBA" id="ARBA00007218"/>
    </source>
</evidence>
<accession>A0A090MWQ1</accession>
<dbReference type="RefSeq" id="XP_024503275.1">
    <property type="nucleotide sequence ID" value="XM_024649393.1"/>
</dbReference>
<gene>
    <name evidence="2 4 5" type="ORF">SRAE_1000233000</name>
</gene>
<protein>
    <submittedName>
        <fullName evidence="2">Uncharacterized protein family FAM98-containing protein</fullName>
    </submittedName>
</protein>
<keyword evidence="3" id="KW-1185">Reference proteome</keyword>
<dbReference type="WBParaSite" id="SRAE_1000233000.1">
    <property type="protein sequence ID" value="SRAE_1000233000.1"/>
    <property type="gene ID" value="WBGene00258944"/>
</dbReference>
<dbReference type="CTD" id="36376439"/>
<proteinExistence type="inferred from homology"/>
<dbReference type="STRING" id="34506.A0A090MWQ1"/>
<dbReference type="GeneID" id="36376439"/>
<dbReference type="Proteomes" id="UP000035682">
    <property type="component" value="Unplaced"/>
</dbReference>
<dbReference type="WormBase" id="SRAE_1000233000">
    <property type="protein sequence ID" value="SRP04269"/>
    <property type="gene ID" value="WBGene00258944"/>
</dbReference>
<reference evidence="4" key="2">
    <citation type="submission" date="2020-12" db="UniProtKB">
        <authorList>
            <consortium name="WormBaseParasite"/>
        </authorList>
    </citation>
    <scope>IDENTIFICATION</scope>
</reference>
<dbReference type="PANTHER" id="PTHR31353:SF1">
    <property type="entry name" value="PROTEIN FAM98B"/>
    <property type="match status" value="1"/>
</dbReference>
<evidence type="ECO:0000313" key="4">
    <source>
        <dbReference type="WBParaSite" id="SRAE_1000233000.1"/>
    </source>
</evidence>
<organism evidence="2">
    <name type="scientific">Strongyloides ratti</name>
    <name type="common">Parasitic roundworm</name>
    <dbReference type="NCBI Taxonomy" id="34506"/>
    <lineage>
        <taxon>Eukaryota</taxon>
        <taxon>Metazoa</taxon>
        <taxon>Ecdysozoa</taxon>
        <taxon>Nematoda</taxon>
        <taxon>Chromadorea</taxon>
        <taxon>Rhabditida</taxon>
        <taxon>Tylenchina</taxon>
        <taxon>Panagrolaimomorpha</taxon>
        <taxon>Strongyloidoidea</taxon>
        <taxon>Strongyloididae</taxon>
        <taxon>Strongyloides</taxon>
    </lineage>
</organism>
<evidence type="ECO:0000313" key="5">
    <source>
        <dbReference type="WormBase" id="SRAE_1000233000"/>
    </source>
</evidence>
<evidence type="ECO:0000313" key="3">
    <source>
        <dbReference type="Proteomes" id="UP000035682"/>
    </source>
</evidence>
<sequence>METDSVTQHTYQLLCDVFDLEPTLSIKDSFKIINQKLIQYQKDNVIKKPLINEPLSKKEEQILSNVNNVMFNDYKQRENLFKLRSQATLDTFRYSKAKHFKETDYNNMLKAEESKDLPSIEKLTIPRILSASEDSLQVEKISGGNINKNIDIPTKKYVVVEKPKDRGGRMKV</sequence>
<evidence type="ECO:0000313" key="2">
    <source>
        <dbReference type="EMBL" id="CEF64074.1"/>
    </source>
</evidence>
<reference evidence="2 3" key="1">
    <citation type="submission" date="2014-09" db="EMBL/GenBank/DDBJ databases">
        <authorList>
            <person name="Martin A.A."/>
        </authorList>
    </citation>
    <scope>NUCLEOTIDE SEQUENCE</scope>
    <source>
        <strain evidence="3">ED321</strain>
        <strain evidence="2">ED321 Heterogonic</strain>
    </source>
</reference>